<name>A0A2K1JY63_PHYPA</name>
<accession>A0A2K1JY63</accession>
<proteinExistence type="predicted"/>
<feature type="chain" id="PRO_5036318999" description="Secreted protein" evidence="1">
    <location>
        <begin position="30"/>
        <end position="124"/>
    </location>
</feature>
<evidence type="ECO:0000313" key="4">
    <source>
        <dbReference type="Proteomes" id="UP000006727"/>
    </source>
</evidence>
<dbReference type="InParanoid" id="A0A2K1JY63"/>
<feature type="signal peptide" evidence="1">
    <location>
        <begin position="1"/>
        <end position="29"/>
    </location>
</feature>
<evidence type="ECO:0000313" key="2">
    <source>
        <dbReference type="EMBL" id="PNR46460.1"/>
    </source>
</evidence>
<reference evidence="2 4" key="2">
    <citation type="journal article" date="2018" name="Plant J.">
        <title>The Physcomitrella patens chromosome-scale assembly reveals moss genome structure and evolution.</title>
        <authorList>
            <person name="Lang D."/>
            <person name="Ullrich K.K."/>
            <person name="Murat F."/>
            <person name="Fuchs J."/>
            <person name="Jenkins J."/>
            <person name="Haas F.B."/>
            <person name="Piednoel M."/>
            <person name="Gundlach H."/>
            <person name="Van Bel M."/>
            <person name="Meyberg R."/>
            <person name="Vives C."/>
            <person name="Morata J."/>
            <person name="Symeonidi A."/>
            <person name="Hiss M."/>
            <person name="Muchero W."/>
            <person name="Kamisugi Y."/>
            <person name="Saleh O."/>
            <person name="Blanc G."/>
            <person name="Decker E.L."/>
            <person name="van Gessel N."/>
            <person name="Grimwood J."/>
            <person name="Hayes R.D."/>
            <person name="Graham S.W."/>
            <person name="Gunter L.E."/>
            <person name="McDaniel S.F."/>
            <person name="Hoernstein S.N.W."/>
            <person name="Larsson A."/>
            <person name="Li F.W."/>
            <person name="Perroud P.F."/>
            <person name="Phillips J."/>
            <person name="Ranjan P."/>
            <person name="Rokshar D.S."/>
            <person name="Rothfels C.J."/>
            <person name="Schneider L."/>
            <person name="Shu S."/>
            <person name="Stevenson D.W."/>
            <person name="Thummler F."/>
            <person name="Tillich M."/>
            <person name="Villarreal Aguilar J.C."/>
            <person name="Widiez T."/>
            <person name="Wong G.K."/>
            <person name="Wymore A."/>
            <person name="Zhang Y."/>
            <person name="Zimmer A.D."/>
            <person name="Quatrano R.S."/>
            <person name="Mayer K.F.X."/>
            <person name="Goodstein D."/>
            <person name="Casacuberta J.M."/>
            <person name="Vandepoele K."/>
            <person name="Reski R."/>
            <person name="Cuming A.C."/>
            <person name="Tuskan G.A."/>
            <person name="Maumus F."/>
            <person name="Salse J."/>
            <person name="Schmutz J."/>
            <person name="Rensing S.A."/>
        </authorList>
    </citation>
    <scope>NUCLEOTIDE SEQUENCE [LARGE SCALE GENOMIC DNA]</scope>
    <source>
        <strain evidence="3 4">cv. Gransden 2004</strain>
    </source>
</reference>
<dbReference type="EMBL" id="ABEU02000010">
    <property type="protein sequence ID" value="PNR46460.1"/>
    <property type="molecule type" value="Genomic_DNA"/>
</dbReference>
<dbReference type="AlphaFoldDB" id="A0A2K1JY63"/>
<keyword evidence="4" id="KW-1185">Reference proteome</keyword>
<dbReference type="Proteomes" id="UP000006727">
    <property type="component" value="Chromosome 10"/>
</dbReference>
<reference evidence="2 4" key="1">
    <citation type="journal article" date="2008" name="Science">
        <title>The Physcomitrella genome reveals evolutionary insights into the conquest of land by plants.</title>
        <authorList>
            <person name="Rensing S."/>
            <person name="Lang D."/>
            <person name="Zimmer A."/>
            <person name="Terry A."/>
            <person name="Salamov A."/>
            <person name="Shapiro H."/>
            <person name="Nishiyama T."/>
            <person name="Perroud P.-F."/>
            <person name="Lindquist E."/>
            <person name="Kamisugi Y."/>
            <person name="Tanahashi T."/>
            <person name="Sakakibara K."/>
            <person name="Fujita T."/>
            <person name="Oishi K."/>
            <person name="Shin-I T."/>
            <person name="Kuroki Y."/>
            <person name="Toyoda A."/>
            <person name="Suzuki Y."/>
            <person name="Hashimoto A."/>
            <person name="Yamaguchi K."/>
            <person name="Sugano A."/>
            <person name="Kohara Y."/>
            <person name="Fujiyama A."/>
            <person name="Anterola A."/>
            <person name="Aoki S."/>
            <person name="Ashton N."/>
            <person name="Barbazuk W.B."/>
            <person name="Barker E."/>
            <person name="Bennetzen J."/>
            <person name="Bezanilla M."/>
            <person name="Blankenship R."/>
            <person name="Cho S.H."/>
            <person name="Dutcher S."/>
            <person name="Estelle M."/>
            <person name="Fawcett J.A."/>
            <person name="Gundlach H."/>
            <person name="Hanada K."/>
            <person name="Heyl A."/>
            <person name="Hicks K.A."/>
            <person name="Hugh J."/>
            <person name="Lohr M."/>
            <person name="Mayer K."/>
            <person name="Melkozernov A."/>
            <person name="Murata T."/>
            <person name="Nelson D."/>
            <person name="Pils B."/>
            <person name="Prigge M."/>
            <person name="Reiss B."/>
            <person name="Renner T."/>
            <person name="Rombauts S."/>
            <person name="Rushton P."/>
            <person name="Sanderfoot A."/>
            <person name="Schween G."/>
            <person name="Shiu S.-H."/>
            <person name="Stueber K."/>
            <person name="Theodoulou F.L."/>
            <person name="Tu H."/>
            <person name="Van de Peer Y."/>
            <person name="Verrier P.J."/>
            <person name="Waters E."/>
            <person name="Wood A."/>
            <person name="Yang L."/>
            <person name="Cove D."/>
            <person name="Cuming A."/>
            <person name="Hasebe M."/>
            <person name="Lucas S."/>
            <person name="Mishler D.B."/>
            <person name="Reski R."/>
            <person name="Grigoriev I."/>
            <person name="Quatrano R.S."/>
            <person name="Boore J.L."/>
        </authorList>
    </citation>
    <scope>NUCLEOTIDE SEQUENCE [LARGE SCALE GENOMIC DNA]</scope>
    <source>
        <strain evidence="3 4">cv. Gransden 2004</strain>
    </source>
</reference>
<dbReference type="Gramene" id="Pp3c10_7888V3.1">
    <property type="protein sequence ID" value="Pp3c10_7888V3.1"/>
    <property type="gene ID" value="Pp3c10_7888"/>
</dbReference>
<dbReference type="PaxDb" id="3218-PP1S58_87V6.1"/>
<organism evidence="2">
    <name type="scientific">Physcomitrium patens</name>
    <name type="common">Spreading-leaved earth moss</name>
    <name type="synonym">Physcomitrella patens</name>
    <dbReference type="NCBI Taxonomy" id="3218"/>
    <lineage>
        <taxon>Eukaryota</taxon>
        <taxon>Viridiplantae</taxon>
        <taxon>Streptophyta</taxon>
        <taxon>Embryophyta</taxon>
        <taxon>Bryophyta</taxon>
        <taxon>Bryophytina</taxon>
        <taxon>Bryopsida</taxon>
        <taxon>Funariidae</taxon>
        <taxon>Funariales</taxon>
        <taxon>Funariaceae</taxon>
        <taxon>Physcomitrium</taxon>
    </lineage>
</organism>
<dbReference type="EnsemblPlants" id="Pp3c10_7888V3.1">
    <property type="protein sequence ID" value="Pp3c10_7888V3.1"/>
    <property type="gene ID" value="Pp3c10_7888"/>
</dbReference>
<sequence>MAHIQSGCIVLRLSALLLLLLLSMMLVHEASLPLPPTNATLVIRNWAGTKVTTSLALMHSRTLEVGETSVCCLLFSLHVEGGRSVGDVVHKLDLQPPNMSVCCCNVSGRRWVQGKRKCEGQSGC</sequence>
<protein>
    <recommendedName>
        <fullName evidence="5">Secreted protein</fullName>
    </recommendedName>
</protein>
<keyword evidence="1" id="KW-0732">Signal</keyword>
<reference evidence="3" key="3">
    <citation type="submission" date="2020-12" db="UniProtKB">
        <authorList>
            <consortium name="EnsemblPlants"/>
        </authorList>
    </citation>
    <scope>IDENTIFICATION</scope>
</reference>
<evidence type="ECO:0000256" key="1">
    <source>
        <dbReference type="SAM" id="SignalP"/>
    </source>
</evidence>
<evidence type="ECO:0000313" key="3">
    <source>
        <dbReference type="EnsemblPlants" id="Pp3c10_7888V3.1"/>
    </source>
</evidence>
<evidence type="ECO:0008006" key="5">
    <source>
        <dbReference type="Google" id="ProtNLM"/>
    </source>
</evidence>
<gene>
    <name evidence="2" type="ORF">PHYPA_013579</name>
</gene>